<accession>A0A094QUS1</accession>
<protein>
    <recommendedName>
        <fullName evidence="3">DUF4191 domain-containing protein</fullName>
    </recommendedName>
</protein>
<dbReference type="Pfam" id="PF13829">
    <property type="entry name" value="DUF4191"/>
    <property type="match status" value="1"/>
</dbReference>
<feature type="transmembrane region" description="Helical" evidence="1">
    <location>
        <begin position="36"/>
        <end position="57"/>
    </location>
</feature>
<keyword evidence="1" id="KW-0812">Transmembrane</keyword>
<reference evidence="2" key="1">
    <citation type="submission" date="2014-05" db="EMBL/GenBank/DDBJ databases">
        <title>Key roles for freshwater Actinobacteria revealed by deep metagenomic sequencing.</title>
        <authorList>
            <person name="Ghai R."/>
            <person name="Mizuno C.M."/>
            <person name="Picazo A."/>
            <person name="Camacho A."/>
            <person name="Rodriguez-Valera F."/>
        </authorList>
    </citation>
    <scope>NUCLEOTIDE SEQUENCE</scope>
</reference>
<dbReference type="AlphaFoldDB" id="A0A094QUS1"/>
<keyword evidence="1" id="KW-0472">Membrane</keyword>
<organism evidence="2">
    <name type="scientific">freshwater metagenome</name>
    <dbReference type="NCBI Taxonomy" id="449393"/>
    <lineage>
        <taxon>unclassified sequences</taxon>
        <taxon>metagenomes</taxon>
        <taxon>ecological metagenomes</taxon>
    </lineage>
</organism>
<comment type="caution">
    <text evidence="2">The sequence shown here is derived from an EMBL/GenBank/DDBJ whole genome shotgun (WGS) entry which is preliminary data.</text>
</comment>
<sequence>MSMFKRKKKNQDGAIKPRRFQTIRDAYSVTKSVKPWIGFAIFGVFLFVWSIGIGIGIVIGHPIYVAFVSLPIALLAAMFFFTRAASTAAYSTIEGQLGAGASVLMAIKKGWTTTPAVAVARNQDMVHRSVGRAGIVLVGEGSQGVKQMLTDERKKSERFAPGVPITEVIVGDLQGQVSIRKLQKHLSKLPKKLSAHQMREVRARLKAVGGLSMPLPKGPLPKGVRIR</sequence>
<dbReference type="InterPro" id="IPR025445">
    <property type="entry name" value="DUF4191"/>
</dbReference>
<gene>
    <name evidence="2" type="ORF">GM50_9825</name>
</gene>
<name>A0A094QUS1_9ZZZZ</name>
<keyword evidence="1" id="KW-1133">Transmembrane helix</keyword>
<evidence type="ECO:0000256" key="1">
    <source>
        <dbReference type="SAM" id="Phobius"/>
    </source>
</evidence>
<proteinExistence type="predicted"/>
<evidence type="ECO:0000313" key="2">
    <source>
        <dbReference type="EMBL" id="KGA18041.1"/>
    </source>
</evidence>
<evidence type="ECO:0008006" key="3">
    <source>
        <dbReference type="Google" id="ProtNLM"/>
    </source>
</evidence>
<dbReference type="EMBL" id="JNSK01000031">
    <property type="protein sequence ID" value="KGA18041.1"/>
    <property type="molecule type" value="Genomic_DNA"/>
</dbReference>
<feature type="transmembrane region" description="Helical" evidence="1">
    <location>
        <begin position="63"/>
        <end position="81"/>
    </location>
</feature>